<sequence length="83" mass="8904">MSVRISGDRVTPNAAQLDLASGEPVVFDIESDRAGELHVHSKPEQYVEFGEGGTRAEISIDTPGSVEVEEHDTSAVVAILEVR</sequence>
<accession>A0A6J7I0I4</accession>
<dbReference type="AlphaFoldDB" id="A0A6J7I0I4"/>
<reference evidence="1" key="1">
    <citation type="submission" date="2020-05" db="EMBL/GenBank/DDBJ databases">
        <authorList>
            <person name="Chiriac C."/>
            <person name="Salcher M."/>
            <person name="Ghai R."/>
            <person name="Kavagutti S V."/>
        </authorList>
    </citation>
    <scope>NUCLEOTIDE SEQUENCE</scope>
</reference>
<name>A0A6J7I0I4_9ZZZZ</name>
<organism evidence="1">
    <name type="scientific">freshwater metagenome</name>
    <dbReference type="NCBI Taxonomy" id="449393"/>
    <lineage>
        <taxon>unclassified sequences</taxon>
        <taxon>metagenomes</taxon>
        <taxon>ecological metagenomes</taxon>
    </lineage>
</organism>
<dbReference type="EMBL" id="CAFBMW010000005">
    <property type="protein sequence ID" value="CAB4924177.1"/>
    <property type="molecule type" value="Genomic_DNA"/>
</dbReference>
<evidence type="ECO:0000313" key="1">
    <source>
        <dbReference type="EMBL" id="CAB4924177.1"/>
    </source>
</evidence>
<gene>
    <name evidence="1" type="ORF">UFOPK3662_00807</name>
</gene>
<proteinExistence type="predicted"/>
<protein>
    <submittedName>
        <fullName evidence="1">Unannotated protein</fullName>
    </submittedName>
</protein>